<feature type="non-terminal residue" evidence="1">
    <location>
        <position position="1"/>
    </location>
</feature>
<gene>
    <name evidence="1" type="ORF">CALMAC_LOCUS18725</name>
</gene>
<keyword evidence="2" id="KW-1185">Reference proteome</keyword>
<reference evidence="1 2" key="1">
    <citation type="submission" date="2019-01" db="EMBL/GenBank/DDBJ databases">
        <authorList>
            <person name="Sayadi A."/>
        </authorList>
    </citation>
    <scope>NUCLEOTIDE SEQUENCE [LARGE SCALE GENOMIC DNA]</scope>
</reference>
<proteinExistence type="predicted"/>
<accession>A0A653DM25</accession>
<dbReference type="EMBL" id="CAACVG010013109">
    <property type="protein sequence ID" value="VEN61266.1"/>
    <property type="molecule type" value="Genomic_DNA"/>
</dbReference>
<dbReference type="Proteomes" id="UP000410492">
    <property type="component" value="Unassembled WGS sequence"/>
</dbReference>
<protein>
    <submittedName>
        <fullName evidence="1">Uncharacterized protein</fullName>
    </submittedName>
</protein>
<evidence type="ECO:0000313" key="1">
    <source>
        <dbReference type="EMBL" id="VEN61266.1"/>
    </source>
</evidence>
<name>A0A653DM25_CALMS</name>
<organism evidence="1 2">
    <name type="scientific">Callosobruchus maculatus</name>
    <name type="common">Southern cowpea weevil</name>
    <name type="synonym">Pulse bruchid</name>
    <dbReference type="NCBI Taxonomy" id="64391"/>
    <lineage>
        <taxon>Eukaryota</taxon>
        <taxon>Metazoa</taxon>
        <taxon>Ecdysozoa</taxon>
        <taxon>Arthropoda</taxon>
        <taxon>Hexapoda</taxon>
        <taxon>Insecta</taxon>
        <taxon>Pterygota</taxon>
        <taxon>Neoptera</taxon>
        <taxon>Endopterygota</taxon>
        <taxon>Coleoptera</taxon>
        <taxon>Polyphaga</taxon>
        <taxon>Cucujiformia</taxon>
        <taxon>Chrysomeloidea</taxon>
        <taxon>Chrysomelidae</taxon>
        <taxon>Bruchinae</taxon>
        <taxon>Bruchini</taxon>
        <taxon>Callosobruchus</taxon>
    </lineage>
</organism>
<evidence type="ECO:0000313" key="2">
    <source>
        <dbReference type="Proteomes" id="UP000410492"/>
    </source>
</evidence>
<dbReference type="AlphaFoldDB" id="A0A653DM25"/>
<sequence>IHYSSFQDNASEHALAKLQHDTISLSICVNIVDVSDDVVLPAKEFFTCFPQHEMHLNTPDFARQVATKTFDTLSLDLEVDGNLVKNILERIISDTVFHKKFSTVAKIASSIKTGDYYAKYRSNQKRMSEQSTNTPLEEDMEKRKEEEIVELLTRPELSTLAGTLHDVVTDSVHETFKLETQFSSESDHHIIDKNVNLLALMTQCRPDYCPCGLLHESTTK</sequence>